<reference evidence="3 4" key="1">
    <citation type="journal article" date="2019" name="Int. J. Syst. Evol. Microbiol.">
        <title>The Global Catalogue of Microorganisms (GCM) 10K type strain sequencing project: providing services to taxonomists for standard genome sequencing and annotation.</title>
        <authorList>
            <consortium name="The Broad Institute Genomics Platform"/>
            <consortium name="The Broad Institute Genome Sequencing Center for Infectious Disease"/>
            <person name="Wu L."/>
            <person name="Ma J."/>
        </authorList>
    </citation>
    <scope>NUCLEOTIDE SEQUENCE [LARGE SCALE GENOMIC DNA]</scope>
    <source>
        <strain evidence="3 4">JCM 7356</strain>
    </source>
</reference>
<name>A0ABN3DEW7_9ACTN</name>
<dbReference type="InterPro" id="IPR020904">
    <property type="entry name" value="Sc_DH/Rdtase_CS"/>
</dbReference>
<dbReference type="PROSITE" id="PS00061">
    <property type="entry name" value="ADH_SHORT"/>
    <property type="match status" value="1"/>
</dbReference>
<keyword evidence="4" id="KW-1185">Reference proteome</keyword>
<keyword evidence="2" id="KW-0560">Oxidoreductase</keyword>
<gene>
    <name evidence="3" type="ORF">GCM10010430_06580</name>
</gene>
<dbReference type="Pfam" id="PF13561">
    <property type="entry name" value="adh_short_C2"/>
    <property type="match status" value="1"/>
</dbReference>
<dbReference type="PANTHER" id="PTHR42760:SF133">
    <property type="entry name" value="3-OXOACYL-[ACYL-CARRIER-PROTEIN] REDUCTASE"/>
    <property type="match status" value="1"/>
</dbReference>
<protein>
    <submittedName>
        <fullName evidence="3">SDR family oxidoreductase</fullName>
    </submittedName>
</protein>
<dbReference type="PANTHER" id="PTHR42760">
    <property type="entry name" value="SHORT-CHAIN DEHYDROGENASES/REDUCTASES FAMILY MEMBER"/>
    <property type="match status" value="1"/>
</dbReference>
<organism evidence="3 4">
    <name type="scientific">Kitasatospora cystarginea</name>
    <dbReference type="NCBI Taxonomy" id="58350"/>
    <lineage>
        <taxon>Bacteria</taxon>
        <taxon>Bacillati</taxon>
        <taxon>Actinomycetota</taxon>
        <taxon>Actinomycetes</taxon>
        <taxon>Kitasatosporales</taxon>
        <taxon>Streptomycetaceae</taxon>
        <taxon>Kitasatospora</taxon>
    </lineage>
</organism>
<dbReference type="EMBL" id="BAAATR010000002">
    <property type="protein sequence ID" value="GAA2229347.1"/>
    <property type="molecule type" value="Genomic_DNA"/>
</dbReference>
<evidence type="ECO:0000256" key="1">
    <source>
        <dbReference type="ARBA" id="ARBA00006484"/>
    </source>
</evidence>
<accession>A0ABN3DEW7</accession>
<dbReference type="PRINTS" id="PR00081">
    <property type="entry name" value="GDHRDH"/>
</dbReference>
<comment type="similarity">
    <text evidence="1">Belongs to the short-chain dehydrogenases/reductases (SDR) family.</text>
</comment>
<evidence type="ECO:0000256" key="2">
    <source>
        <dbReference type="ARBA" id="ARBA00023002"/>
    </source>
</evidence>
<evidence type="ECO:0000313" key="4">
    <source>
        <dbReference type="Proteomes" id="UP001500305"/>
    </source>
</evidence>
<comment type="caution">
    <text evidence="3">The sequence shown here is derived from an EMBL/GenBank/DDBJ whole genome shotgun (WGS) entry which is preliminary data.</text>
</comment>
<evidence type="ECO:0000313" key="3">
    <source>
        <dbReference type="EMBL" id="GAA2229347.1"/>
    </source>
</evidence>
<dbReference type="Gene3D" id="3.40.50.720">
    <property type="entry name" value="NAD(P)-binding Rossmann-like Domain"/>
    <property type="match status" value="1"/>
</dbReference>
<dbReference type="SUPFAM" id="SSF51735">
    <property type="entry name" value="NAD(P)-binding Rossmann-fold domains"/>
    <property type="match status" value="1"/>
</dbReference>
<sequence length="239" mass="25012">MSDGYAVISGGSGHLGSAVAARLLAEGRRVVVLDRVPPRAQGAEFHQTDLADEQATDERLARLLELRGAPDGLVMCQGWSPKGPDGRPLPEAEVPAALFRQVLDANLTSCFLLMRTLVPAMAEAGRGRVVAVGSAAAHTGRTTAGAAYAAAKAGLAAMVSTFAVRHGGDGVLINTVAPGKVANPDWPDSAEEIDRYRREIPVGRLAHKEEVADLIAFLVSDRNSYLTGQTVIVDGGRLA</sequence>
<dbReference type="InterPro" id="IPR002347">
    <property type="entry name" value="SDR_fam"/>
</dbReference>
<dbReference type="Proteomes" id="UP001500305">
    <property type="component" value="Unassembled WGS sequence"/>
</dbReference>
<dbReference type="CDD" id="cd05233">
    <property type="entry name" value="SDR_c"/>
    <property type="match status" value="1"/>
</dbReference>
<dbReference type="RefSeq" id="WP_344634645.1">
    <property type="nucleotide sequence ID" value="NZ_BAAATR010000002.1"/>
</dbReference>
<proteinExistence type="inferred from homology"/>
<dbReference type="InterPro" id="IPR036291">
    <property type="entry name" value="NAD(P)-bd_dom_sf"/>
</dbReference>